<evidence type="ECO:0000256" key="1">
    <source>
        <dbReference type="ARBA" id="ARBA00006739"/>
    </source>
</evidence>
<organism evidence="5 6">
    <name type="scientific">Flagellimonas flava</name>
    <dbReference type="NCBI Taxonomy" id="570519"/>
    <lineage>
        <taxon>Bacteria</taxon>
        <taxon>Pseudomonadati</taxon>
        <taxon>Bacteroidota</taxon>
        <taxon>Flavobacteriia</taxon>
        <taxon>Flavobacteriales</taxon>
        <taxon>Flavobacteriaceae</taxon>
        <taxon>Flagellimonas</taxon>
    </lineage>
</organism>
<feature type="transmembrane region" description="Helical" evidence="4">
    <location>
        <begin position="332"/>
        <end position="352"/>
    </location>
</feature>
<sequence length="402" mass="45876">MDVVKVVLNSLEILVLGYFGFASIYVFVFSVAGLFRARQRESIMARQRKFAVLIPGYKEDNVIVDVAKQALKQTYQSQMFEVVVIADSFKTETLEVLKKLPIRVVEVSFEKSTKSKALNKAMEVIGDDYHIALILDADNIMEESFLEKVNESFNQGYKVVQGHRVAKNTNTSFAILDAISEEINNHIFRKGHRVLGLSSALIGSGMAFDYHFFKKTMAKVNAVGGFDKELELKLLKNRVKIEYLDNALVLDEKVQKSEVFANQRKRWLSAQFVYFGRYFMPGLKELFTRGNIDFFDKVYQMVSPPRVLLLGLVTIIALCYLGFELFLPENQLWVPSLFWYACFGFVALAFAFAIPRKYYSARTLGAILTLPKAFMLMFLSLFRLKGANKKFIHTQHGTVNTP</sequence>
<evidence type="ECO:0000313" key="6">
    <source>
        <dbReference type="Proteomes" id="UP000184532"/>
    </source>
</evidence>
<feature type="transmembrane region" description="Helical" evidence="4">
    <location>
        <begin position="13"/>
        <end position="35"/>
    </location>
</feature>
<dbReference type="AlphaFoldDB" id="A0A1M5LWM6"/>
<proteinExistence type="inferred from homology"/>
<evidence type="ECO:0000256" key="4">
    <source>
        <dbReference type="SAM" id="Phobius"/>
    </source>
</evidence>
<gene>
    <name evidence="5" type="ORF">SAMN04488116_2130</name>
</gene>
<dbReference type="SUPFAM" id="SSF53448">
    <property type="entry name" value="Nucleotide-diphospho-sugar transferases"/>
    <property type="match status" value="1"/>
</dbReference>
<evidence type="ECO:0000256" key="3">
    <source>
        <dbReference type="ARBA" id="ARBA00022679"/>
    </source>
</evidence>
<keyword evidence="4" id="KW-0472">Membrane</keyword>
<dbReference type="PANTHER" id="PTHR43630">
    <property type="entry name" value="POLY-BETA-1,6-N-ACETYL-D-GLUCOSAMINE SYNTHASE"/>
    <property type="match status" value="1"/>
</dbReference>
<dbReference type="InterPro" id="IPR029044">
    <property type="entry name" value="Nucleotide-diphossugar_trans"/>
</dbReference>
<dbReference type="Pfam" id="PF13641">
    <property type="entry name" value="Glyco_tranf_2_3"/>
    <property type="match status" value="1"/>
</dbReference>
<keyword evidence="4" id="KW-0812">Transmembrane</keyword>
<keyword evidence="6" id="KW-1185">Reference proteome</keyword>
<dbReference type="STRING" id="570519.SAMN04488116_2130"/>
<dbReference type="RefSeq" id="WP_222843722.1">
    <property type="nucleotide sequence ID" value="NZ_FQWL01000003.1"/>
</dbReference>
<feature type="transmembrane region" description="Helical" evidence="4">
    <location>
        <begin position="364"/>
        <end position="382"/>
    </location>
</feature>
<comment type="similarity">
    <text evidence="1">Belongs to the glycosyltransferase 2 family.</text>
</comment>
<evidence type="ECO:0000256" key="2">
    <source>
        <dbReference type="ARBA" id="ARBA00022676"/>
    </source>
</evidence>
<dbReference type="Proteomes" id="UP000184532">
    <property type="component" value="Unassembled WGS sequence"/>
</dbReference>
<keyword evidence="2" id="KW-0328">Glycosyltransferase</keyword>
<keyword evidence="4" id="KW-1133">Transmembrane helix</keyword>
<keyword evidence="3 5" id="KW-0808">Transferase</keyword>
<dbReference type="EMBL" id="FQWL01000003">
    <property type="protein sequence ID" value="SHG69406.1"/>
    <property type="molecule type" value="Genomic_DNA"/>
</dbReference>
<dbReference type="CDD" id="cd06423">
    <property type="entry name" value="CESA_like"/>
    <property type="match status" value="1"/>
</dbReference>
<name>A0A1M5LWM6_9FLAO</name>
<reference evidence="6" key="1">
    <citation type="submission" date="2016-11" db="EMBL/GenBank/DDBJ databases">
        <authorList>
            <person name="Varghese N."/>
            <person name="Submissions S."/>
        </authorList>
    </citation>
    <scope>NUCLEOTIDE SEQUENCE [LARGE SCALE GENOMIC DNA]</scope>
    <source>
        <strain evidence="6">DSM 22638</strain>
    </source>
</reference>
<protein>
    <submittedName>
        <fullName evidence="5">Glycosyltransferase, catalytic subunit of cellulose synthase and poly-beta-1,6-N-acetylglucosamine synthase</fullName>
    </submittedName>
</protein>
<dbReference type="GO" id="GO:0016757">
    <property type="term" value="F:glycosyltransferase activity"/>
    <property type="evidence" value="ECO:0007669"/>
    <property type="project" value="UniProtKB-KW"/>
</dbReference>
<evidence type="ECO:0000313" key="5">
    <source>
        <dbReference type="EMBL" id="SHG69406.1"/>
    </source>
</evidence>
<dbReference type="PANTHER" id="PTHR43630:SF1">
    <property type="entry name" value="POLY-BETA-1,6-N-ACETYL-D-GLUCOSAMINE SYNTHASE"/>
    <property type="match status" value="1"/>
</dbReference>
<accession>A0A1M5LWM6</accession>
<feature type="transmembrane region" description="Helical" evidence="4">
    <location>
        <begin position="307"/>
        <end position="326"/>
    </location>
</feature>
<dbReference type="Gene3D" id="3.90.550.10">
    <property type="entry name" value="Spore Coat Polysaccharide Biosynthesis Protein SpsA, Chain A"/>
    <property type="match status" value="1"/>
</dbReference>